<proteinExistence type="predicted"/>
<evidence type="ECO:0000256" key="2">
    <source>
        <dbReference type="ARBA" id="ARBA00012438"/>
    </source>
</evidence>
<dbReference type="InterPro" id="IPR005467">
    <property type="entry name" value="His_kinase_dom"/>
</dbReference>
<dbReference type="Gene3D" id="3.30.565.10">
    <property type="entry name" value="Histidine kinase-like ATPase, C-terminal domain"/>
    <property type="match status" value="1"/>
</dbReference>
<keyword evidence="3" id="KW-0597">Phosphoprotein</keyword>
<evidence type="ECO:0000259" key="9">
    <source>
        <dbReference type="PROSITE" id="PS50109"/>
    </source>
</evidence>
<dbReference type="Gene3D" id="1.10.287.130">
    <property type="match status" value="1"/>
</dbReference>
<name>A0A8J8GBW0_9BACI</name>
<sequence>MKIKLKSNENGFNNTRRFLIDNKEEILKLWGKELKVNTNSNEKESIRKNGALLYELLLRSLGNNISEEDIKLLAYNVAKERADMNINIGCFIYNVNLERSMILKYINQSGLPLEEIIPTIEIINKQFDLFCYFAVTRYTELIDLKLQEKNLIISRSHNDRLAILGQMSSSFVHEFRNPLTSVIGFVKLLKNDNPDMPYLDIISKELEQLKFRITQFLHISKMNIVNESKFEMISMKSLIEEVADFLYPSIVDGNINISSRIDPEAIVFGDKNELKQVFLNILMNAIDAVRENKGERNITIHTDINKEIVSISIINNGPPISAETLKLIFEPFYTTKKLGTGIGLYVSKNIIENHNGKISCFSNNEKTMFQIKLPIYKDQEESIL</sequence>
<evidence type="ECO:0000313" key="11">
    <source>
        <dbReference type="Proteomes" id="UP000625804"/>
    </source>
</evidence>
<dbReference type="InterPro" id="IPR036097">
    <property type="entry name" value="HisK_dim/P_sf"/>
</dbReference>
<gene>
    <name evidence="10" type="ORF">HR057_04165</name>
</gene>
<dbReference type="SMART" id="SM00387">
    <property type="entry name" value="HATPase_c"/>
    <property type="match status" value="1"/>
</dbReference>
<dbReference type="SMART" id="SM00388">
    <property type="entry name" value="HisKA"/>
    <property type="match status" value="1"/>
</dbReference>
<dbReference type="InterPro" id="IPR003661">
    <property type="entry name" value="HisK_dim/P_dom"/>
</dbReference>
<evidence type="ECO:0000256" key="6">
    <source>
        <dbReference type="ARBA" id="ARBA00022777"/>
    </source>
</evidence>
<protein>
    <recommendedName>
        <fullName evidence="2">histidine kinase</fullName>
        <ecNumber evidence="2">2.7.13.3</ecNumber>
    </recommendedName>
</protein>
<evidence type="ECO:0000256" key="5">
    <source>
        <dbReference type="ARBA" id="ARBA00022741"/>
    </source>
</evidence>
<evidence type="ECO:0000256" key="8">
    <source>
        <dbReference type="ARBA" id="ARBA00023012"/>
    </source>
</evidence>
<dbReference type="Gene3D" id="1.10.490.70">
    <property type="entry name" value="Histidine kinase N-terminal domain"/>
    <property type="match status" value="1"/>
</dbReference>
<comment type="catalytic activity">
    <reaction evidence="1">
        <text>ATP + protein L-histidine = ADP + protein N-phospho-L-histidine.</text>
        <dbReference type="EC" id="2.7.13.3"/>
    </reaction>
</comment>
<evidence type="ECO:0000256" key="1">
    <source>
        <dbReference type="ARBA" id="ARBA00000085"/>
    </source>
</evidence>
<dbReference type="InterPro" id="IPR004358">
    <property type="entry name" value="Sig_transdc_His_kin-like_C"/>
</dbReference>
<organism evidence="10 11">
    <name type="scientific">Calidifontibacillus erzurumensis</name>
    <dbReference type="NCBI Taxonomy" id="2741433"/>
    <lineage>
        <taxon>Bacteria</taxon>
        <taxon>Bacillati</taxon>
        <taxon>Bacillota</taxon>
        <taxon>Bacilli</taxon>
        <taxon>Bacillales</taxon>
        <taxon>Bacillaceae</taxon>
        <taxon>Calidifontibacillus/Schinkia group</taxon>
        <taxon>Calidifontibacillus</taxon>
    </lineage>
</organism>
<keyword evidence="7" id="KW-0067">ATP-binding</keyword>
<dbReference type="GO" id="GO:0000155">
    <property type="term" value="F:phosphorelay sensor kinase activity"/>
    <property type="evidence" value="ECO:0007669"/>
    <property type="project" value="InterPro"/>
</dbReference>
<keyword evidence="5" id="KW-0547">Nucleotide-binding</keyword>
<dbReference type="Proteomes" id="UP000625804">
    <property type="component" value="Unassembled WGS sequence"/>
</dbReference>
<evidence type="ECO:0000256" key="4">
    <source>
        <dbReference type="ARBA" id="ARBA00022679"/>
    </source>
</evidence>
<dbReference type="PRINTS" id="PR00344">
    <property type="entry name" value="BCTRLSENSOR"/>
</dbReference>
<dbReference type="CDD" id="cd00075">
    <property type="entry name" value="HATPase"/>
    <property type="match status" value="1"/>
</dbReference>
<dbReference type="PANTHER" id="PTHR43065">
    <property type="entry name" value="SENSOR HISTIDINE KINASE"/>
    <property type="match status" value="1"/>
</dbReference>
<dbReference type="SUPFAM" id="SSF55874">
    <property type="entry name" value="ATPase domain of HSP90 chaperone/DNA topoisomerase II/histidine kinase"/>
    <property type="match status" value="1"/>
</dbReference>
<dbReference type="InterPro" id="IPR036890">
    <property type="entry name" value="HATPase_C_sf"/>
</dbReference>
<dbReference type="Pfam" id="PF09385">
    <property type="entry name" value="HisK_N"/>
    <property type="match status" value="1"/>
</dbReference>
<dbReference type="EMBL" id="JABTTE010000003">
    <property type="protein sequence ID" value="NSL50959.1"/>
    <property type="molecule type" value="Genomic_DNA"/>
</dbReference>
<dbReference type="Pfam" id="PF02518">
    <property type="entry name" value="HATPase_c"/>
    <property type="match status" value="1"/>
</dbReference>
<dbReference type="InterPro" id="IPR003594">
    <property type="entry name" value="HATPase_dom"/>
</dbReference>
<evidence type="ECO:0000256" key="7">
    <source>
        <dbReference type="ARBA" id="ARBA00022840"/>
    </source>
</evidence>
<dbReference type="EC" id="2.7.13.3" evidence="2"/>
<dbReference type="InterPro" id="IPR018984">
    <property type="entry name" value="Histidine_kinase_N"/>
</dbReference>
<dbReference type="CDD" id="cd00082">
    <property type="entry name" value="HisKA"/>
    <property type="match status" value="1"/>
</dbReference>
<keyword evidence="11" id="KW-1185">Reference proteome</keyword>
<dbReference type="Pfam" id="PF00512">
    <property type="entry name" value="HisKA"/>
    <property type="match status" value="1"/>
</dbReference>
<dbReference type="SUPFAM" id="SSF47384">
    <property type="entry name" value="Homodimeric domain of signal transducing histidine kinase"/>
    <property type="match status" value="1"/>
</dbReference>
<comment type="caution">
    <text evidence="10">The sequence shown here is derived from an EMBL/GenBank/DDBJ whole genome shotgun (WGS) entry which is preliminary data.</text>
</comment>
<reference evidence="10" key="1">
    <citation type="submission" date="2020-06" db="EMBL/GenBank/DDBJ databases">
        <title>A novel thermopfilic bacterium from Erzurum, Turkey.</title>
        <authorList>
            <person name="Adiguzel A."/>
            <person name="Ay H."/>
            <person name="Baltaci M.O."/>
        </authorList>
    </citation>
    <scope>NUCLEOTIDE SEQUENCE</scope>
    <source>
        <strain evidence="10">P2</strain>
    </source>
</reference>
<dbReference type="RefSeq" id="WP_173730161.1">
    <property type="nucleotide sequence ID" value="NZ_JABTTE010000003.1"/>
</dbReference>
<dbReference type="AlphaFoldDB" id="A0A8J8GBW0"/>
<keyword evidence="6" id="KW-0418">Kinase</keyword>
<evidence type="ECO:0000256" key="3">
    <source>
        <dbReference type="ARBA" id="ARBA00022553"/>
    </source>
</evidence>
<evidence type="ECO:0000313" key="10">
    <source>
        <dbReference type="EMBL" id="NSL50959.1"/>
    </source>
</evidence>
<dbReference type="PROSITE" id="PS50109">
    <property type="entry name" value="HIS_KIN"/>
    <property type="match status" value="1"/>
</dbReference>
<dbReference type="PANTHER" id="PTHR43065:SF46">
    <property type="entry name" value="C4-DICARBOXYLATE TRANSPORT SENSOR PROTEIN DCTB"/>
    <property type="match status" value="1"/>
</dbReference>
<keyword evidence="8" id="KW-0902">Two-component regulatory system</keyword>
<keyword evidence="4" id="KW-0808">Transferase</keyword>
<accession>A0A8J8GBW0</accession>
<dbReference type="GO" id="GO:0005524">
    <property type="term" value="F:ATP binding"/>
    <property type="evidence" value="ECO:0007669"/>
    <property type="project" value="UniProtKB-KW"/>
</dbReference>
<feature type="domain" description="Histidine kinase" evidence="9">
    <location>
        <begin position="170"/>
        <end position="377"/>
    </location>
</feature>